<dbReference type="EMBL" id="CAJNYD010002915">
    <property type="protein sequence ID" value="CAF3456882.1"/>
    <property type="molecule type" value="Genomic_DNA"/>
</dbReference>
<evidence type="ECO:0000313" key="7">
    <source>
        <dbReference type="EMBL" id="CAF4342140.1"/>
    </source>
</evidence>
<feature type="domain" description="PLAT" evidence="3">
    <location>
        <begin position="486"/>
        <end position="616"/>
    </location>
</feature>
<feature type="compositionally biased region" description="Basic and acidic residues" evidence="2">
    <location>
        <begin position="687"/>
        <end position="697"/>
    </location>
</feature>
<comment type="caution">
    <text evidence="1">Lacks conserved residue(s) required for the propagation of feature annotation.</text>
</comment>
<dbReference type="PANTHER" id="PTHR23034:SF2">
    <property type="entry name" value="GLUTAMATE-RICH PROTEIN 3"/>
    <property type="match status" value="1"/>
</dbReference>
<evidence type="ECO:0000256" key="2">
    <source>
        <dbReference type="SAM" id="MobiDB-lite"/>
    </source>
</evidence>
<feature type="compositionally biased region" description="Polar residues" evidence="2">
    <location>
        <begin position="185"/>
        <end position="209"/>
    </location>
</feature>
<evidence type="ECO:0000259" key="3">
    <source>
        <dbReference type="PROSITE" id="PS50095"/>
    </source>
</evidence>
<feature type="compositionally biased region" description="Basic and acidic residues" evidence="2">
    <location>
        <begin position="844"/>
        <end position="860"/>
    </location>
</feature>
<dbReference type="Pfam" id="PF01477">
    <property type="entry name" value="PLAT"/>
    <property type="match status" value="1"/>
</dbReference>
<dbReference type="EMBL" id="CAJOBO010001132">
    <property type="protein sequence ID" value="CAF4342140.1"/>
    <property type="molecule type" value="Genomic_DNA"/>
</dbReference>
<evidence type="ECO:0000313" key="4">
    <source>
        <dbReference type="EMBL" id="CAF3223209.1"/>
    </source>
</evidence>
<proteinExistence type="predicted"/>
<reference evidence="6" key="1">
    <citation type="submission" date="2021-02" db="EMBL/GenBank/DDBJ databases">
        <authorList>
            <person name="Nowell W R."/>
        </authorList>
    </citation>
    <scope>NUCLEOTIDE SEQUENCE</scope>
</reference>
<protein>
    <recommendedName>
        <fullName evidence="3">PLAT domain-containing protein</fullName>
    </recommendedName>
</protein>
<feature type="region of interest" description="Disordered" evidence="2">
    <location>
        <begin position="826"/>
        <end position="1004"/>
    </location>
</feature>
<feature type="compositionally biased region" description="Polar residues" evidence="2">
    <location>
        <begin position="156"/>
        <end position="173"/>
    </location>
</feature>
<dbReference type="InterPro" id="IPR027962">
    <property type="entry name" value="ERICH3"/>
</dbReference>
<evidence type="ECO:0000313" key="6">
    <source>
        <dbReference type="EMBL" id="CAF4100283.1"/>
    </source>
</evidence>
<feature type="compositionally biased region" description="Low complexity" evidence="2">
    <location>
        <begin position="654"/>
        <end position="668"/>
    </location>
</feature>
<evidence type="ECO:0000256" key="1">
    <source>
        <dbReference type="PROSITE-ProRule" id="PRU00152"/>
    </source>
</evidence>
<dbReference type="InterPro" id="IPR001024">
    <property type="entry name" value="PLAT/LH2_dom"/>
</dbReference>
<feature type="domain" description="PLAT" evidence="3">
    <location>
        <begin position="700"/>
        <end position="823"/>
    </location>
</feature>
<dbReference type="PANTHER" id="PTHR23034">
    <property type="entry name" value="GLUTAMATE-RICH PROTEIN 3"/>
    <property type="match status" value="1"/>
</dbReference>
<feature type="compositionally biased region" description="Polar residues" evidence="2">
    <location>
        <begin position="677"/>
        <end position="686"/>
    </location>
</feature>
<feature type="compositionally biased region" description="Polar residues" evidence="2">
    <location>
        <begin position="963"/>
        <end position="990"/>
    </location>
</feature>
<gene>
    <name evidence="7" type="ORF">HFQ381_LOCUS16167</name>
    <name evidence="5" type="ORF">LUA448_LOCUS22348</name>
    <name evidence="4" type="ORF">TIS948_LOCUS13731</name>
    <name evidence="6" type="ORF">UJA718_LOCUS252</name>
</gene>
<organism evidence="6 8">
    <name type="scientific">Rotaria socialis</name>
    <dbReference type="NCBI Taxonomy" id="392032"/>
    <lineage>
        <taxon>Eukaryota</taxon>
        <taxon>Metazoa</taxon>
        <taxon>Spiralia</taxon>
        <taxon>Gnathifera</taxon>
        <taxon>Rotifera</taxon>
        <taxon>Eurotatoria</taxon>
        <taxon>Bdelloidea</taxon>
        <taxon>Philodinida</taxon>
        <taxon>Philodinidae</taxon>
        <taxon>Rotaria</taxon>
    </lineage>
</organism>
<dbReference type="OrthoDB" id="120976at2759"/>
<dbReference type="Proteomes" id="UP000663851">
    <property type="component" value="Unassembled WGS sequence"/>
</dbReference>
<feature type="compositionally biased region" description="Basic and acidic residues" evidence="2">
    <location>
        <begin position="634"/>
        <end position="649"/>
    </location>
</feature>
<evidence type="ECO:0000313" key="5">
    <source>
        <dbReference type="EMBL" id="CAF3456882.1"/>
    </source>
</evidence>
<dbReference type="AlphaFoldDB" id="A0A819URN7"/>
<dbReference type="Pfam" id="PF15257">
    <property type="entry name" value="DUF4590"/>
    <property type="match status" value="1"/>
</dbReference>
<dbReference type="EMBL" id="CAJNXB010002201">
    <property type="protein sequence ID" value="CAF3223209.1"/>
    <property type="molecule type" value="Genomic_DNA"/>
</dbReference>
<dbReference type="EMBL" id="CAJOBP010000011">
    <property type="protein sequence ID" value="CAF4100283.1"/>
    <property type="molecule type" value="Genomic_DNA"/>
</dbReference>
<dbReference type="Proteomes" id="UP000663833">
    <property type="component" value="Unassembled WGS sequence"/>
</dbReference>
<dbReference type="Proteomes" id="UP000663873">
    <property type="component" value="Unassembled WGS sequence"/>
</dbReference>
<feature type="region of interest" description="Disordered" evidence="2">
    <location>
        <begin position="613"/>
        <end position="697"/>
    </location>
</feature>
<dbReference type="InterPro" id="IPR036392">
    <property type="entry name" value="PLAT/LH2_dom_sf"/>
</dbReference>
<feature type="region of interest" description="Disordered" evidence="2">
    <location>
        <begin position="419"/>
        <end position="475"/>
    </location>
</feature>
<feature type="compositionally biased region" description="Basic and acidic residues" evidence="2">
    <location>
        <begin position="419"/>
        <end position="439"/>
    </location>
</feature>
<dbReference type="Gene3D" id="2.60.60.20">
    <property type="entry name" value="PLAT/LH2 domain"/>
    <property type="match status" value="2"/>
</dbReference>
<feature type="compositionally biased region" description="Basic and acidic residues" evidence="2">
    <location>
        <begin position="867"/>
        <end position="877"/>
    </location>
</feature>
<feature type="compositionally biased region" description="Low complexity" evidence="2">
    <location>
        <begin position="929"/>
        <end position="939"/>
    </location>
</feature>
<dbReference type="SUPFAM" id="SSF49723">
    <property type="entry name" value="Lipase/lipooxygenase domain (PLAT/LH2 domain)"/>
    <property type="match status" value="1"/>
</dbReference>
<name>A0A819URN7_9BILA</name>
<dbReference type="Proteomes" id="UP000663825">
    <property type="component" value="Unassembled WGS sequence"/>
</dbReference>
<evidence type="ECO:0000313" key="8">
    <source>
        <dbReference type="Proteomes" id="UP000663873"/>
    </source>
</evidence>
<accession>A0A819URN7</accession>
<keyword evidence="8" id="KW-1185">Reference proteome</keyword>
<sequence>MSHLDPSSLATYNSLSDPHLQSYFSNERIRSHLKHAGLISGRGEIIADGEYRSRLARREHDRHVRHVLAENVVNRAIDMERVRQAEMKRQYEMIARAASVNNMKESKKRIGSSSGLLVNLNDVGSLSLDLSCSQMRPKGANPQHEMDNEGGRIPRLQSTQFSDDQRITYSSNILERRRRRRRRSSQQIKTSNKKQLSSTQRPHSSNKYSDSFAAPSCQITMVYYGPHTKVDYDHLVFEQIDEVIVMQQHCGGENLIVYKSHLKPGAEFTFESHRHSDYPFGLSLYVKGLIDSRISTCCEYKHRHGVKLGGDRGHFAIKSVHGSKPCVRCVYEKEARLKRYAQSPKEIDDENKMPIMIALPVSDETKTKETSVIIPILHEAKARETSTIIPVQHTSISNIDNNYSEDFDDLDDLDIQKKTARDGDSTDSSHKQLHKREQTAKSSSSKPKVFRRTSLIARDESSSIKSNSDFERSAREKSSKKTWQIIFHGSTIQANNSQKEKNYVPENSLLKFSFIGNNQKEETKMHEINMKQLSENLDPTKSNSFPIIVKNIEKPVRIRLKIHTLDNDDNDDEDDFNWYLNYIEIIDPETESHLRFPCKQWIKQSEEKILQLSQDVSRVERHRTTSNNSSRSSSNEKDHQQSIKSETKGKPIYRSRTSSNTSKQSKTNFDSARRNSIDNQSNQSEKTTSRNDLTDQEIKNRYRVTIYPSHGNDGRFNPNPNSRIFLCLNSQTREMNIKNEIDQLCPEFDSGVKKVFEVDLIQNINEKPERLTIGYANSDPTAKTWNIEKIVLLNIKTGDETTFPCDEILVRNESTLHAQKTFSAQLQYSSEDDTPRNKKINHLTSEHESQIKVLEKQQKNDDDDDDNNNKIKNENKQRSPSIKNMHDENDGKKKSKERSPSFQSMNDSDADYRTIFTKLDPDNELRLGSTTSSPSPRFSRQNDIQQENTKHIVDPLVGLDSLTDPTPRSTDQLNQNSSSHRTIDNAQNRLKSSHRTTNDNDDDD</sequence>
<dbReference type="InterPro" id="IPR048257">
    <property type="entry name" value="DUF4590"/>
</dbReference>
<comment type="caution">
    <text evidence="6">The sequence shown here is derived from an EMBL/GenBank/DDBJ whole genome shotgun (WGS) entry which is preliminary data.</text>
</comment>
<feature type="region of interest" description="Disordered" evidence="2">
    <location>
        <begin position="132"/>
        <end position="210"/>
    </location>
</feature>
<feature type="compositionally biased region" description="Basic and acidic residues" evidence="2">
    <location>
        <begin position="457"/>
        <end position="475"/>
    </location>
</feature>
<dbReference type="PROSITE" id="PS50095">
    <property type="entry name" value="PLAT"/>
    <property type="match status" value="2"/>
</dbReference>